<dbReference type="InParanoid" id="E3J6Z0"/>
<keyword evidence="4" id="KW-0547">Nucleotide-binding</keyword>
<dbReference type="Pfam" id="PF13581">
    <property type="entry name" value="HATPase_c_2"/>
    <property type="match status" value="1"/>
</dbReference>
<feature type="compositionally biased region" description="Pro residues" evidence="2">
    <location>
        <begin position="162"/>
        <end position="188"/>
    </location>
</feature>
<dbReference type="EMBL" id="CP002299">
    <property type="protein sequence ID" value="ADP83210.1"/>
    <property type="molecule type" value="Genomic_DNA"/>
</dbReference>
<dbReference type="Gene3D" id="3.30.565.10">
    <property type="entry name" value="Histidine kinase-like ATPase, C-terminal domain"/>
    <property type="match status" value="1"/>
</dbReference>
<feature type="region of interest" description="Disordered" evidence="2">
    <location>
        <begin position="358"/>
        <end position="392"/>
    </location>
</feature>
<dbReference type="InterPro" id="IPR050267">
    <property type="entry name" value="Anti-sigma-factor_SerPK"/>
</dbReference>
<dbReference type="InterPro" id="IPR036890">
    <property type="entry name" value="HATPase_C_sf"/>
</dbReference>
<protein>
    <submittedName>
        <fullName evidence="4">ATP-binding region ATPase domain protein</fullName>
    </submittedName>
</protein>
<evidence type="ECO:0000256" key="1">
    <source>
        <dbReference type="ARBA" id="ARBA00022527"/>
    </source>
</evidence>
<dbReference type="KEGG" id="fri:FraEuI1c_5222"/>
<dbReference type="GO" id="GO:0004674">
    <property type="term" value="F:protein serine/threonine kinase activity"/>
    <property type="evidence" value="ECO:0007669"/>
    <property type="project" value="UniProtKB-KW"/>
</dbReference>
<dbReference type="CDD" id="cd16936">
    <property type="entry name" value="HATPase_RsbW-like"/>
    <property type="match status" value="1"/>
</dbReference>
<keyword evidence="1" id="KW-0723">Serine/threonine-protein kinase</keyword>
<feature type="region of interest" description="Disordered" evidence="2">
    <location>
        <begin position="155"/>
        <end position="210"/>
    </location>
</feature>
<evidence type="ECO:0000313" key="5">
    <source>
        <dbReference type="Proteomes" id="UP000002484"/>
    </source>
</evidence>
<dbReference type="HOGENOM" id="CLU_879495_0_0_11"/>
<sequence>MTDRDPSPRGAVPEGEPPGGGRPDGEVLVQLRVDASPDAVPLARRVLGAGLANGSAPVRDLVGDVKLLAGELLTNAVLHGAPPVDLRVVARPDCLRLEVADTSPVAPLRARGGADMMTGRGLALVAGLAARWGTLLNGHGKVVWAELDLADSPVPLTVGPQPTAPPATAPPETAPPETAPQPVVPTPARPAAGPGTPMSPVAAQPWSPCQAEPAPEPRYRVCLGDVSTELLLAAKSHVDSIVREFALAASGASSGESSAVPPRLAELISQVTTGFAEARRLIRQQAIEAAAAGQRSTRLELSLPASAADAGERYLTALDEADEYARQARLLTLEAPPQHWAFRRWYVSSLVDQLRAAADGRPLPDPPSFEDFLRQADSPRVRPRPALDAETS</sequence>
<dbReference type="STRING" id="298654.FraEuI1c_5222"/>
<dbReference type="eggNOG" id="COG2203">
    <property type="taxonomic scope" value="Bacteria"/>
</dbReference>
<dbReference type="AlphaFoldDB" id="E3J6Z0"/>
<feature type="compositionally biased region" description="Basic and acidic residues" evidence="2">
    <location>
        <begin position="371"/>
        <end position="380"/>
    </location>
</feature>
<feature type="domain" description="Histidine kinase/HSP90-like ATPase" evidence="3">
    <location>
        <begin position="34"/>
        <end position="144"/>
    </location>
</feature>
<name>E3J6Z0_PSEI1</name>
<keyword evidence="5" id="KW-1185">Reference proteome</keyword>
<gene>
    <name evidence="4" type="ordered locus">FraEuI1c_5222</name>
</gene>
<dbReference type="GO" id="GO:0005524">
    <property type="term" value="F:ATP binding"/>
    <property type="evidence" value="ECO:0007669"/>
    <property type="project" value="UniProtKB-KW"/>
</dbReference>
<dbReference type="eggNOG" id="COG2208">
    <property type="taxonomic scope" value="Bacteria"/>
</dbReference>
<feature type="region of interest" description="Disordered" evidence="2">
    <location>
        <begin position="1"/>
        <end position="24"/>
    </location>
</feature>
<organism evidence="4 5">
    <name type="scientific">Pseudofrankia inefficax (strain DSM 45817 / CECT 9037 / DDB 130130 / EuI1c)</name>
    <name type="common">Frankia inefficax</name>
    <dbReference type="NCBI Taxonomy" id="298654"/>
    <lineage>
        <taxon>Bacteria</taxon>
        <taxon>Bacillati</taxon>
        <taxon>Actinomycetota</taxon>
        <taxon>Actinomycetes</taxon>
        <taxon>Frankiales</taxon>
        <taxon>Frankiaceae</taxon>
        <taxon>Pseudofrankia</taxon>
    </lineage>
</organism>
<dbReference type="SUPFAM" id="SSF55874">
    <property type="entry name" value="ATPase domain of HSP90 chaperone/DNA topoisomerase II/histidine kinase"/>
    <property type="match status" value="1"/>
</dbReference>
<dbReference type="RefSeq" id="WP_013426328.1">
    <property type="nucleotide sequence ID" value="NC_014666.1"/>
</dbReference>
<keyword evidence="1" id="KW-0418">Kinase</keyword>
<dbReference type="PANTHER" id="PTHR35526:SF3">
    <property type="entry name" value="ANTI-SIGMA-F FACTOR RSBW"/>
    <property type="match status" value="1"/>
</dbReference>
<reference evidence="4 5" key="1">
    <citation type="submission" date="2010-10" db="EMBL/GenBank/DDBJ databases">
        <title>Complete sequence of Frankia sp. EuI1c.</title>
        <authorList>
            <consortium name="US DOE Joint Genome Institute"/>
            <person name="Lucas S."/>
            <person name="Copeland A."/>
            <person name="Lapidus A."/>
            <person name="Cheng J.-F."/>
            <person name="Bruce D."/>
            <person name="Goodwin L."/>
            <person name="Pitluck S."/>
            <person name="Chertkov O."/>
            <person name="Detter J.C."/>
            <person name="Han C."/>
            <person name="Tapia R."/>
            <person name="Land M."/>
            <person name="Hauser L."/>
            <person name="Jeffries C."/>
            <person name="Kyrpides N."/>
            <person name="Ivanova N."/>
            <person name="Mikhailova N."/>
            <person name="Beauchemin N."/>
            <person name="Sen A."/>
            <person name="Sur S.A."/>
            <person name="Gtari M."/>
            <person name="Wall L."/>
            <person name="Tisa L."/>
            <person name="Woyke T."/>
        </authorList>
    </citation>
    <scope>NUCLEOTIDE SEQUENCE [LARGE SCALE GENOMIC DNA]</scope>
    <source>
        <strain evidence="5">DSM 45817 / CECT 9037 / EuI1c</strain>
    </source>
</reference>
<evidence type="ECO:0000256" key="2">
    <source>
        <dbReference type="SAM" id="MobiDB-lite"/>
    </source>
</evidence>
<dbReference type="Proteomes" id="UP000002484">
    <property type="component" value="Chromosome"/>
</dbReference>
<dbReference type="PANTHER" id="PTHR35526">
    <property type="entry name" value="ANTI-SIGMA-F FACTOR RSBW-RELATED"/>
    <property type="match status" value="1"/>
</dbReference>
<evidence type="ECO:0000313" key="4">
    <source>
        <dbReference type="EMBL" id="ADP83210.1"/>
    </source>
</evidence>
<evidence type="ECO:0000259" key="3">
    <source>
        <dbReference type="Pfam" id="PF13581"/>
    </source>
</evidence>
<dbReference type="InterPro" id="IPR003594">
    <property type="entry name" value="HATPase_dom"/>
</dbReference>
<accession>E3J6Z0</accession>
<keyword evidence="4" id="KW-0067">ATP-binding</keyword>
<proteinExistence type="predicted"/>
<keyword evidence="1" id="KW-0808">Transferase</keyword>